<dbReference type="InterPro" id="IPR027796">
    <property type="entry name" value="OTT_1508_deam-like"/>
</dbReference>
<comment type="caution">
    <text evidence="1">The sequence shown here is derived from an EMBL/GenBank/DDBJ whole genome shotgun (WGS) entry which is preliminary data.</text>
</comment>
<evidence type="ECO:0000313" key="1">
    <source>
        <dbReference type="EMBL" id="KAK7678890.1"/>
    </source>
</evidence>
<accession>A0AAW0FIM0</accession>
<dbReference type="Proteomes" id="UP001385951">
    <property type="component" value="Unassembled WGS sequence"/>
</dbReference>
<dbReference type="Pfam" id="PF14441">
    <property type="entry name" value="OTT_1508_deam"/>
    <property type="match status" value="1"/>
</dbReference>
<keyword evidence="2" id="KW-1185">Reference proteome</keyword>
<evidence type="ECO:0000313" key="2">
    <source>
        <dbReference type="Proteomes" id="UP001385951"/>
    </source>
</evidence>
<organism evidence="1 2">
    <name type="scientific">Cerrena zonata</name>
    <dbReference type="NCBI Taxonomy" id="2478898"/>
    <lineage>
        <taxon>Eukaryota</taxon>
        <taxon>Fungi</taxon>
        <taxon>Dikarya</taxon>
        <taxon>Basidiomycota</taxon>
        <taxon>Agaricomycotina</taxon>
        <taxon>Agaricomycetes</taxon>
        <taxon>Polyporales</taxon>
        <taxon>Cerrenaceae</taxon>
        <taxon>Cerrena</taxon>
    </lineage>
</organism>
<gene>
    <name evidence="1" type="ORF">QCA50_018030</name>
</gene>
<reference evidence="1 2" key="1">
    <citation type="submission" date="2022-09" db="EMBL/GenBank/DDBJ databases">
        <authorList>
            <person name="Palmer J.M."/>
        </authorList>
    </citation>
    <scope>NUCLEOTIDE SEQUENCE [LARGE SCALE GENOMIC DNA]</scope>
    <source>
        <strain evidence="1 2">DSM 7382</strain>
    </source>
</reference>
<name>A0AAW0FIM0_9APHY</name>
<proteinExistence type="predicted"/>
<dbReference type="AlphaFoldDB" id="A0AAW0FIM0"/>
<dbReference type="EMBL" id="JASBNA010000065">
    <property type="protein sequence ID" value="KAK7678890.1"/>
    <property type="molecule type" value="Genomic_DNA"/>
</dbReference>
<protein>
    <submittedName>
        <fullName evidence="1">Uncharacterized protein</fullName>
    </submittedName>
</protein>
<sequence length="481" mass="54075">MSSIQASKFNTLQSIQILSSLSDDISSYYTPEPIPVWRQRSADPRLNSRVIPELLDALIFFLRTSPNDGKLFAMTLSISSYEMVVTLAANTTAHAACSDAPSPQTVLETIWNYMAKMAATARAHDVEAIEAGLYVRFAAYLLDRYSVILRHRYEKRCNEYERFRKAYHELDMTSLPISARAKDHLEKVHGVYTATKTFCEVLASTTGPVAEKSVQVFTVTLIALSKHFGKPNILQEEEITLFLKAAGIQDVNFDVVHYAKKLCSPVVNITTIMSISRSPKFRDYFKLAFRTHVIANTTPTHIVNKPILPEGWYDEATIAAFIREAHTTQGYRTTGIVEDAITALARDAAQNLRMGGPRDISQTHPECLLIQYHHNNPHIVTHPHIAVSKPCCFQCSVFLDAYNGHVEFSDHMLFSIKVGKCDCAYPSFLPDFAEADTSLIDHAMRCSIHRIVCAILADRMLTRSSEPNLKERLNWFGGYST</sequence>